<protein>
    <submittedName>
        <fullName evidence="1">Uncharacterized protein</fullName>
    </submittedName>
</protein>
<organism evidence="1 2">
    <name type="scientific">Modestobacter roseus</name>
    <dbReference type="NCBI Taxonomy" id="1181884"/>
    <lineage>
        <taxon>Bacteria</taxon>
        <taxon>Bacillati</taxon>
        <taxon>Actinomycetota</taxon>
        <taxon>Actinomycetes</taxon>
        <taxon>Geodermatophilales</taxon>
        <taxon>Geodermatophilaceae</taxon>
        <taxon>Modestobacter</taxon>
    </lineage>
</organism>
<dbReference type="RefSeq" id="WP_153361552.1">
    <property type="nucleotide sequence ID" value="NZ_JABGDC010000149.1"/>
</dbReference>
<gene>
    <name evidence="1" type="ORF">JD78_02643</name>
</gene>
<evidence type="ECO:0000313" key="1">
    <source>
        <dbReference type="EMBL" id="TWH74108.1"/>
    </source>
</evidence>
<evidence type="ECO:0000313" key="2">
    <source>
        <dbReference type="Proteomes" id="UP000321490"/>
    </source>
</evidence>
<sequence>MNSTDFVVTGKGVVAPEPAAAACAPAVRPGEWTERVVLMAPTAAPFQGTGLSTTEPAVRLRALDLLATAAHATGATYGTDAHLIDPTGTGFAVSGVPALRTTLTALRTTSTTPGDLPPEDPLS</sequence>
<reference evidence="1 2" key="1">
    <citation type="submission" date="2019-07" db="EMBL/GenBank/DDBJ databases">
        <title>R&amp;d 2014.</title>
        <authorList>
            <person name="Klenk H.-P."/>
        </authorList>
    </citation>
    <scope>NUCLEOTIDE SEQUENCE [LARGE SCALE GENOMIC DNA]</scope>
    <source>
        <strain evidence="1 2">DSM 45764</strain>
    </source>
</reference>
<dbReference type="AlphaFoldDB" id="A0A562IT38"/>
<keyword evidence="2" id="KW-1185">Reference proteome</keyword>
<accession>A0A562IT38</accession>
<proteinExistence type="predicted"/>
<dbReference type="EMBL" id="VLKF01000001">
    <property type="protein sequence ID" value="TWH74108.1"/>
    <property type="molecule type" value="Genomic_DNA"/>
</dbReference>
<comment type="caution">
    <text evidence="1">The sequence shown here is derived from an EMBL/GenBank/DDBJ whole genome shotgun (WGS) entry which is preliminary data.</text>
</comment>
<dbReference type="Proteomes" id="UP000321490">
    <property type="component" value="Unassembled WGS sequence"/>
</dbReference>
<name>A0A562IT38_9ACTN</name>